<evidence type="ECO:0000313" key="7">
    <source>
        <dbReference type="Proteomes" id="UP001497453"/>
    </source>
</evidence>
<comment type="similarity">
    <text evidence="1 3">Belongs to the ATG13 family. Fungi subfamily.</text>
</comment>
<dbReference type="InterPro" id="IPR018731">
    <property type="entry name" value="Atg13_N"/>
</dbReference>
<feature type="compositionally biased region" description="Gly residues" evidence="4">
    <location>
        <begin position="517"/>
        <end position="526"/>
    </location>
</feature>
<dbReference type="PANTHER" id="PTHR13430:SF4">
    <property type="entry name" value="AUTOPHAGY-RELATED PROTEIN 13"/>
    <property type="match status" value="1"/>
</dbReference>
<keyword evidence="2 3" id="KW-0072">Autophagy</keyword>
<dbReference type="InterPro" id="IPR036570">
    <property type="entry name" value="HORMA_dom_sf"/>
</dbReference>
<evidence type="ECO:0000256" key="1">
    <source>
        <dbReference type="ARBA" id="ARBA00005246"/>
    </source>
</evidence>
<reference evidence="7" key="1">
    <citation type="submission" date="2024-04" db="EMBL/GenBank/DDBJ databases">
        <authorList>
            <person name="Shaw F."/>
            <person name="Minotto A."/>
        </authorList>
    </citation>
    <scope>NUCLEOTIDE SEQUENCE [LARGE SCALE GENOMIC DNA]</scope>
</reference>
<accession>A0ABP1DSR6</accession>
<feature type="compositionally biased region" description="Pro residues" evidence="4">
    <location>
        <begin position="460"/>
        <end position="471"/>
    </location>
</feature>
<feature type="compositionally biased region" description="Polar residues" evidence="4">
    <location>
        <begin position="678"/>
        <end position="692"/>
    </location>
</feature>
<evidence type="ECO:0000256" key="2">
    <source>
        <dbReference type="ARBA" id="ARBA00023006"/>
    </source>
</evidence>
<evidence type="ECO:0000259" key="5">
    <source>
        <dbReference type="Pfam" id="PF10033"/>
    </source>
</evidence>
<evidence type="ECO:0000313" key="6">
    <source>
        <dbReference type="EMBL" id="CAL1710853.1"/>
    </source>
</evidence>
<feature type="compositionally biased region" description="Polar residues" evidence="4">
    <location>
        <begin position="535"/>
        <end position="544"/>
    </location>
</feature>
<gene>
    <name evidence="6" type="ORF">GFSPODELE1_LOCUS8041</name>
</gene>
<dbReference type="PANTHER" id="PTHR13430">
    <property type="match status" value="1"/>
</dbReference>
<dbReference type="EMBL" id="OZ037949">
    <property type="protein sequence ID" value="CAL1710853.1"/>
    <property type="molecule type" value="Genomic_DNA"/>
</dbReference>
<dbReference type="Pfam" id="PF10033">
    <property type="entry name" value="ATG13"/>
    <property type="match status" value="1"/>
</dbReference>
<evidence type="ECO:0000256" key="3">
    <source>
        <dbReference type="RuleBase" id="RU361214"/>
    </source>
</evidence>
<dbReference type="Gene3D" id="3.30.900.10">
    <property type="entry name" value="HORMA domain"/>
    <property type="match status" value="1"/>
</dbReference>
<name>A0ABP1DSR6_9APHY</name>
<feature type="compositionally biased region" description="Polar residues" evidence="4">
    <location>
        <begin position="324"/>
        <end position="349"/>
    </location>
</feature>
<organism evidence="6 7">
    <name type="scientific">Somion occarium</name>
    <dbReference type="NCBI Taxonomy" id="3059160"/>
    <lineage>
        <taxon>Eukaryota</taxon>
        <taxon>Fungi</taxon>
        <taxon>Dikarya</taxon>
        <taxon>Basidiomycota</taxon>
        <taxon>Agaricomycotina</taxon>
        <taxon>Agaricomycetes</taxon>
        <taxon>Polyporales</taxon>
        <taxon>Cerrenaceae</taxon>
        <taxon>Somion</taxon>
    </lineage>
</organism>
<proteinExistence type="inferred from homology"/>
<feature type="compositionally biased region" description="Basic and acidic residues" evidence="4">
    <location>
        <begin position="557"/>
        <end position="571"/>
    </location>
</feature>
<sequence length="785" mass="84073">MSNDIQKADQIAHRFYTKLSLVVSYARATAEPSAQSKVDKWFNLETPDADTFKKHTTIYRSISSSPSPPPSFQLQVLLSIPELTNNQVLAYVAPDSSRSPIDPSPKYILLENWSLVFTPHQTNLPSEDRSDVTPPTIYKHGISLFRSMFTLLRILPAWKLARRLRSQRNGKFSIELRVEGMGEDSSISAHDILGFGTPVHNHSALPMDFHEFSPVPHPKGSLALSVTCLSSPNFRLVDRESLLSSRFLSQDEGPEFTPTLLKNQQRESLSPSPGSLPLRTSLPRSPPSSIAERFVVPPPSHTRTPSLSGGSPRLQSVALPMTRAPSSASGAIPTASASGVSEGSSTRQGGASPGSREDSLPISGLAARLRRESLGRGSETPSSAGPVAIRRPQVHPFKSYTLSSGSPSLHSPSPSLRQHSPLSTGGAGPSLPSRPPHSPISSRAQGPPSPIGIGGKLPLPVTPFRPSPPLGPSSLGDRRSLASAEGVVASGTTGDASPRPSGKRYSSSFGHRYANSGGAGSEGSAGSGARDQERPSSASFLSTNTDDDEISAFVQDIDARKPLTSTRDQRSQESPSPAPSGEALSTDAGRSRIRTMSVPGPVLTTAEAVGERLKEMNEAFLASLAGFGNRRRQGSEDRQSSAGSSTARALSSGASTVGRRTILDPISIHGRQSRQDESGNASPSMSRRTSATGMYGLPSPYVRPRFASTGSARSGMSIASEEVLGRMDPEIEDERRRSRALYIIRTSGRTVICFFSHSSRLFRRVVLLFLTDVFTYPQYILEDVI</sequence>
<evidence type="ECO:0000256" key="4">
    <source>
        <dbReference type="SAM" id="MobiDB-lite"/>
    </source>
</evidence>
<feature type="domain" description="Autophagy-related protein 13 N-terminal" evidence="5">
    <location>
        <begin position="13"/>
        <end position="234"/>
    </location>
</feature>
<keyword evidence="7" id="KW-1185">Reference proteome</keyword>
<dbReference type="Proteomes" id="UP001497453">
    <property type="component" value="Chromosome 6"/>
</dbReference>
<dbReference type="InterPro" id="IPR040182">
    <property type="entry name" value="ATG13"/>
</dbReference>
<feature type="compositionally biased region" description="Polar residues" evidence="4">
    <location>
        <begin position="640"/>
        <end position="655"/>
    </location>
</feature>
<feature type="compositionally biased region" description="Low complexity" evidence="4">
    <location>
        <begin position="402"/>
        <end position="423"/>
    </location>
</feature>
<feature type="region of interest" description="Disordered" evidence="4">
    <location>
        <begin position="630"/>
        <end position="697"/>
    </location>
</feature>
<feature type="region of interest" description="Disordered" evidence="4">
    <location>
        <begin position="249"/>
        <end position="599"/>
    </location>
</feature>
<feature type="compositionally biased region" description="Low complexity" evidence="4">
    <location>
        <begin position="268"/>
        <end position="289"/>
    </location>
</feature>
<protein>
    <recommendedName>
        <fullName evidence="3">Autophagy-related protein 13</fullName>
    </recommendedName>
</protein>